<sequence>MKYQNAKLILPPDLLAELQEYLQGEYLYIPAKKEQRKAWGERSGYRQKIDARNRKIVEVYNDGVAIEEIAKTFFLSVASIQKIIYRR</sequence>
<keyword evidence="2" id="KW-1185">Reference proteome</keyword>
<dbReference type="PANTHER" id="PTHR37812:SF1">
    <property type="entry name" value="MU-LIKE PROPHAGE FLUMU PROTEIN C"/>
    <property type="match status" value="1"/>
</dbReference>
<dbReference type="SUPFAM" id="SSF46689">
    <property type="entry name" value="Homeodomain-like"/>
    <property type="match status" value="1"/>
</dbReference>
<protein>
    <recommendedName>
        <fullName evidence="3">Mor transcription activator family protein</fullName>
    </recommendedName>
</protein>
<dbReference type="InterPro" id="IPR009057">
    <property type="entry name" value="Homeodomain-like_sf"/>
</dbReference>
<dbReference type="RefSeq" id="WP_213238671.1">
    <property type="nucleotide sequence ID" value="NZ_JAHBCL010000065.1"/>
</dbReference>
<gene>
    <name evidence="1" type="ORF">KHM83_19295</name>
</gene>
<dbReference type="InterPro" id="IPR049739">
    <property type="entry name" value="YraL-like"/>
</dbReference>
<dbReference type="PANTHER" id="PTHR37812">
    <property type="entry name" value="MU-LIKE PROPHAGE FLUMU PROTEIN C"/>
    <property type="match status" value="1"/>
</dbReference>
<dbReference type="Proteomes" id="UP000746471">
    <property type="component" value="Unassembled WGS sequence"/>
</dbReference>
<dbReference type="InterPro" id="IPR052411">
    <property type="entry name" value="c-mor_Regulatory_Protein"/>
</dbReference>
<dbReference type="NCBIfam" id="NF040785">
    <property type="entry name" value="CD3324_fam"/>
    <property type="match status" value="1"/>
</dbReference>
<evidence type="ECO:0008006" key="3">
    <source>
        <dbReference type="Google" id="ProtNLM"/>
    </source>
</evidence>
<evidence type="ECO:0000313" key="2">
    <source>
        <dbReference type="Proteomes" id="UP000746471"/>
    </source>
</evidence>
<organism evidence="1 2">
    <name type="scientific">Fusibacter paucivorans</name>
    <dbReference type="NCBI Taxonomy" id="76009"/>
    <lineage>
        <taxon>Bacteria</taxon>
        <taxon>Bacillati</taxon>
        <taxon>Bacillota</taxon>
        <taxon>Clostridia</taxon>
        <taxon>Eubacteriales</taxon>
        <taxon>Eubacteriales Family XII. Incertae Sedis</taxon>
        <taxon>Fusibacter</taxon>
    </lineage>
</organism>
<name>A0ABS5PV65_9FIRM</name>
<accession>A0ABS5PV65</accession>
<evidence type="ECO:0000313" key="1">
    <source>
        <dbReference type="EMBL" id="MBS7528817.1"/>
    </source>
</evidence>
<comment type="caution">
    <text evidence="1">The sequence shown here is derived from an EMBL/GenBank/DDBJ whole genome shotgun (WGS) entry which is preliminary data.</text>
</comment>
<proteinExistence type="predicted"/>
<dbReference type="EMBL" id="JAHBCL010000065">
    <property type="protein sequence ID" value="MBS7528817.1"/>
    <property type="molecule type" value="Genomic_DNA"/>
</dbReference>
<reference evidence="1 2" key="1">
    <citation type="submission" date="2021-05" db="EMBL/GenBank/DDBJ databases">
        <title>Fusibacter ferrireducens sp. nov., an anaerobic, sulfur- and Fe-reducing bacterium isolated from the mangrove sediment.</title>
        <authorList>
            <person name="Qiu D."/>
        </authorList>
    </citation>
    <scope>NUCLEOTIDE SEQUENCE [LARGE SCALE GENOMIC DNA]</scope>
    <source>
        <strain evidence="1 2">DSM 12116</strain>
    </source>
</reference>